<sequence length="122" mass="13793">MKQFNYSAVISSLILGISIVVASLIIQNGSSDHKSKLIMDSNFDRSDSDYKPLMSVTEAAEYLGISEYKLKMIISSEQQTLQQFGSYSGKMMPYIELENEIYISKAGLTAWIEEATLQRKEY</sequence>
<dbReference type="AlphaFoldDB" id="A0A168PX10"/>
<keyword evidence="1" id="KW-1133">Transmembrane helix</keyword>
<comment type="caution">
    <text evidence="2">The sequence shown here is derived from an EMBL/GenBank/DDBJ whole genome shotgun (WGS) entry which is preliminary data.</text>
</comment>
<accession>A0A168PX10</accession>
<dbReference type="EMBL" id="LVJI01000009">
    <property type="protein sequence ID" value="OAB47153.1"/>
    <property type="molecule type" value="Genomic_DNA"/>
</dbReference>
<evidence type="ECO:0000313" key="3">
    <source>
        <dbReference type="Proteomes" id="UP000077355"/>
    </source>
</evidence>
<protein>
    <recommendedName>
        <fullName evidence="4">Helix-turn-helix domain-containing protein</fullName>
    </recommendedName>
</protein>
<evidence type="ECO:0000256" key="1">
    <source>
        <dbReference type="SAM" id="Phobius"/>
    </source>
</evidence>
<keyword evidence="1" id="KW-0472">Membrane</keyword>
<keyword evidence="1" id="KW-0812">Transmembrane</keyword>
<dbReference type="RefSeq" id="WP_068648213.1">
    <property type="nucleotide sequence ID" value="NZ_CP043611.1"/>
</dbReference>
<name>A0A168PX10_9BACL</name>
<dbReference type="OrthoDB" id="2942251at2"/>
<feature type="transmembrane region" description="Helical" evidence="1">
    <location>
        <begin position="6"/>
        <end position="26"/>
    </location>
</feature>
<keyword evidence="3" id="KW-1185">Reference proteome</keyword>
<gene>
    <name evidence="2" type="ORF">PBAT_07690</name>
</gene>
<organism evidence="2 3">
    <name type="scientific">Paenibacillus antarcticus</name>
    <dbReference type="NCBI Taxonomy" id="253703"/>
    <lineage>
        <taxon>Bacteria</taxon>
        <taxon>Bacillati</taxon>
        <taxon>Bacillota</taxon>
        <taxon>Bacilli</taxon>
        <taxon>Bacillales</taxon>
        <taxon>Paenibacillaceae</taxon>
        <taxon>Paenibacillus</taxon>
    </lineage>
</organism>
<dbReference type="Proteomes" id="UP000077355">
    <property type="component" value="Unassembled WGS sequence"/>
</dbReference>
<reference evidence="2 3" key="1">
    <citation type="submission" date="2016-03" db="EMBL/GenBank/DDBJ databases">
        <title>Draft genome sequence of Paenibacillus antarcticus CECT 5836.</title>
        <authorList>
            <person name="Shin S.-K."/>
            <person name="Yi H."/>
        </authorList>
    </citation>
    <scope>NUCLEOTIDE SEQUENCE [LARGE SCALE GENOMIC DNA]</scope>
    <source>
        <strain evidence="2 3">CECT 5836</strain>
    </source>
</reference>
<evidence type="ECO:0000313" key="2">
    <source>
        <dbReference type="EMBL" id="OAB47153.1"/>
    </source>
</evidence>
<evidence type="ECO:0008006" key="4">
    <source>
        <dbReference type="Google" id="ProtNLM"/>
    </source>
</evidence>
<proteinExistence type="predicted"/>